<evidence type="ECO:0000256" key="1">
    <source>
        <dbReference type="ARBA" id="ARBA00004418"/>
    </source>
</evidence>
<dbReference type="EC" id="1.11.1.5" evidence="9"/>
<dbReference type="InterPro" id="IPR009056">
    <property type="entry name" value="Cyt_c-like_dom"/>
</dbReference>
<dbReference type="PANTHER" id="PTHR30600">
    <property type="entry name" value="CYTOCHROME C PEROXIDASE-RELATED"/>
    <property type="match status" value="1"/>
</dbReference>
<organism evidence="9">
    <name type="scientific">hydrothermal vent metagenome</name>
    <dbReference type="NCBI Taxonomy" id="652676"/>
    <lineage>
        <taxon>unclassified sequences</taxon>
        <taxon>metagenomes</taxon>
        <taxon>ecological metagenomes</taxon>
    </lineage>
</organism>
<dbReference type="Pfam" id="PF03150">
    <property type="entry name" value="CCP_MauG"/>
    <property type="match status" value="1"/>
</dbReference>
<dbReference type="GO" id="GO:0009055">
    <property type="term" value="F:electron transfer activity"/>
    <property type="evidence" value="ECO:0007669"/>
    <property type="project" value="InterPro"/>
</dbReference>
<feature type="domain" description="Cytochrome c" evidence="8">
    <location>
        <begin position="213"/>
        <end position="320"/>
    </location>
</feature>
<dbReference type="Gene3D" id="1.10.760.10">
    <property type="entry name" value="Cytochrome c-like domain"/>
    <property type="match status" value="2"/>
</dbReference>
<keyword evidence="6 9" id="KW-0560">Oxidoreductase</keyword>
<dbReference type="InterPro" id="IPR036909">
    <property type="entry name" value="Cyt_c-like_dom_sf"/>
</dbReference>
<accession>A0A1W1C1N0</accession>
<dbReference type="SUPFAM" id="SSF46626">
    <property type="entry name" value="Cytochrome c"/>
    <property type="match status" value="2"/>
</dbReference>
<keyword evidence="7" id="KW-0408">Iron</keyword>
<feature type="domain" description="Cytochrome c" evidence="8">
    <location>
        <begin position="59"/>
        <end position="169"/>
    </location>
</feature>
<evidence type="ECO:0000256" key="5">
    <source>
        <dbReference type="ARBA" id="ARBA00022764"/>
    </source>
</evidence>
<dbReference type="PROSITE" id="PS51007">
    <property type="entry name" value="CYTC"/>
    <property type="match status" value="2"/>
</dbReference>
<evidence type="ECO:0000256" key="4">
    <source>
        <dbReference type="ARBA" id="ARBA00022729"/>
    </source>
</evidence>
<dbReference type="InterPro" id="IPR051395">
    <property type="entry name" value="Cytochrome_c_Peroxidase/MauG"/>
</dbReference>
<evidence type="ECO:0000259" key="8">
    <source>
        <dbReference type="PROSITE" id="PS51007"/>
    </source>
</evidence>
<dbReference type="GO" id="GO:0020037">
    <property type="term" value="F:heme binding"/>
    <property type="evidence" value="ECO:0007669"/>
    <property type="project" value="InterPro"/>
</dbReference>
<evidence type="ECO:0000256" key="7">
    <source>
        <dbReference type="ARBA" id="ARBA00023004"/>
    </source>
</evidence>
<keyword evidence="3" id="KW-0479">Metal-binding</keyword>
<evidence type="ECO:0000256" key="6">
    <source>
        <dbReference type="ARBA" id="ARBA00023002"/>
    </source>
</evidence>
<evidence type="ECO:0000256" key="3">
    <source>
        <dbReference type="ARBA" id="ARBA00022723"/>
    </source>
</evidence>
<dbReference type="GO" id="GO:0046872">
    <property type="term" value="F:metal ion binding"/>
    <property type="evidence" value="ECO:0007669"/>
    <property type="project" value="UniProtKB-KW"/>
</dbReference>
<dbReference type="AlphaFoldDB" id="A0A1W1C1N0"/>
<keyword evidence="9" id="KW-0575">Peroxidase</keyword>
<reference evidence="9" key="1">
    <citation type="submission" date="2016-10" db="EMBL/GenBank/DDBJ databases">
        <authorList>
            <person name="de Groot N.N."/>
        </authorList>
    </citation>
    <scope>NUCLEOTIDE SEQUENCE</scope>
</reference>
<dbReference type="EMBL" id="FPHG01000040">
    <property type="protein sequence ID" value="SFV59740.1"/>
    <property type="molecule type" value="Genomic_DNA"/>
</dbReference>
<dbReference type="GO" id="GO:0004130">
    <property type="term" value="F:cytochrome-c peroxidase activity"/>
    <property type="evidence" value="ECO:0007669"/>
    <property type="project" value="UniProtKB-EC"/>
</dbReference>
<evidence type="ECO:0000313" key="9">
    <source>
        <dbReference type="EMBL" id="SFV59740.1"/>
    </source>
</evidence>
<protein>
    <submittedName>
        <fullName evidence="9">Cytochrome c551 peroxidase</fullName>
        <ecNumber evidence="9">1.11.1.5</ecNumber>
    </submittedName>
</protein>
<dbReference type="GO" id="GO:0042597">
    <property type="term" value="C:periplasmic space"/>
    <property type="evidence" value="ECO:0007669"/>
    <property type="project" value="UniProtKB-SubCell"/>
</dbReference>
<keyword evidence="2" id="KW-0349">Heme</keyword>
<dbReference type="InterPro" id="IPR026259">
    <property type="entry name" value="MauG/Cytc_peroxidase"/>
</dbReference>
<evidence type="ECO:0000256" key="2">
    <source>
        <dbReference type="ARBA" id="ARBA00022617"/>
    </source>
</evidence>
<dbReference type="PANTHER" id="PTHR30600:SF7">
    <property type="entry name" value="CYTOCHROME C PEROXIDASE-RELATED"/>
    <property type="match status" value="1"/>
</dbReference>
<dbReference type="InterPro" id="IPR004852">
    <property type="entry name" value="Di-haem_cyt_c_peroxidsae"/>
</dbReference>
<name>A0A1W1C1N0_9ZZZZ</name>
<gene>
    <name evidence="9" type="ORF">MNB_SV-9-1649</name>
</gene>
<proteinExistence type="predicted"/>
<keyword evidence="5" id="KW-0574">Periplasm</keyword>
<keyword evidence="4" id="KW-0732">Signal</keyword>
<comment type="subcellular location">
    <subcellularLocation>
        <location evidence="1">Periplasm</location>
    </subcellularLocation>
</comment>
<sequence length="332" mass="36720">MIISKLLTVTILTTVTLLAGDVRGEVLIKKAKHNGLVAIPSDKAKLMKLIDKKKNITPERVKLGRQLFFDKRLSLDKTINCNSCHLLDQGGDDNLPVAVGYKGRENPHHINSPTVYNSVFFSRQFWDGRSPDVEDQAQGPMVADVEMNISPKEAEKRINAVPEYVQAFKNAYGKDVKINFEKIASTIGIFERTLVTPSRYDDFLNGDLKALTTAEQDGLALFIETGCTACHVGIAIGGKMQPFDLSSAFEHNDVGDFKGDKNGMIKAPTLRNVSQTSPYFHNGTVDNLREAIKTMGQVQLLIDISDDEAKRIETFLKSLEGRKPDTSAPKLP</sequence>
<dbReference type="PIRSF" id="PIRSF000294">
    <property type="entry name" value="Cytochrome-c_peroxidase"/>
    <property type="match status" value="1"/>
</dbReference>